<sequence length="113" mass="12608">MNHSSYRYGSKPQTNSTQRFSEFAFVVVMHFVQKADDIESQLQEWTAQDPSLKNHVQTVRNLLQRAIKQNHNFQSEGYLKAAAACGPPNDAKSDAGASAVKNTLKTAEIIEIL</sequence>
<organism evidence="1 2">
    <name type="scientific">Nitzschia inconspicua</name>
    <dbReference type="NCBI Taxonomy" id="303405"/>
    <lineage>
        <taxon>Eukaryota</taxon>
        <taxon>Sar</taxon>
        <taxon>Stramenopiles</taxon>
        <taxon>Ochrophyta</taxon>
        <taxon>Bacillariophyta</taxon>
        <taxon>Bacillariophyceae</taxon>
        <taxon>Bacillariophycidae</taxon>
        <taxon>Bacillariales</taxon>
        <taxon>Bacillariaceae</taxon>
        <taxon>Nitzschia</taxon>
    </lineage>
</organism>
<protein>
    <submittedName>
        <fullName evidence="1">Uncharacterized protein</fullName>
    </submittedName>
</protein>
<name>A0A9K3LE35_9STRA</name>
<dbReference type="AlphaFoldDB" id="A0A9K3LE35"/>
<dbReference type="Proteomes" id="UP000693970">
    <property type="component" value="Unassembled WGS sequence"/>
</dbReference>
<accession>A0A9K3LE35</accession>
<proteinExistence type="predicted"/>
<gene>
    <name evidence="1" type="ORF">IV203_035571</name>
</gene>
<comment type="caution">
    <text evidence="1">The sequence shown here is derived from an EMBL/GenBank/DDBJ whole genome shotgun (WGS) entry which is preliminary data.</text>
</comment>
<keyword evidence="2" id="KW-1185">Reference proteome</keyword>
<evidence type="ECO:0000313" key="1">
    <source>
        <dbReference type="EMBL" id="KAG7360472.1"/>
    </source>
</evidence>
<reference evidence="1" key="2">
    <citation type="submission" date="2021-04" db="EMBL/GenBank/DDBJ databases">
        <authorList>
            <person name="Podell S."/>
        </authorList>
    </citation>
    <scope>NUCLEOTIDE SEQUENCE</scope>
    <source>
        <strain evidence="1">Hildebrandi</strain>
    </source>
</reference>
<evidence type="ECO:0000313" key="2">
    <source>
        <dbReference type="Proteomes" id="UP000693970"/>
    </source>
</evidence>
<reference evidence="1" key="1">
    <citation type="journal article" date="2021" name="Sci. Rep.">
        <title>Diploid genomic architecture of Nitzschia inconspicua, an elite biomass production diatom.</title>
        <authorList>
            <person name="Oliver A."/>
            <person name="Podell S."/>
            <person name="Pinowska A."/>
            <person name="Traller J.C."/>
            <person name="Smith S.R."/>
            <person name="McClure R."/>
            <person name="Beliaev A."/>
            <person name="Bohutskyi P."/>
            <person name="Hill E.A."/>
            <person name="Rabines A."/>
            <person name="Zheng H."/>
            <person name="Allen L.Z."/>
            <person name="Kuo A."/>
            <person name="Grigoriev I.V."/>
            <person name="Allen A.E."/>
            <person name="Hazlebeck D."/>
            <person name="Allen E.E."/>
        </authorList>
    </citation>
    <scope>NUCLEOTIDE SEQUENCE</scope>
    <source>
        <strain evidence="1">Hildebrandi</strain>
    </source>
</reference>
<dbReference type="EMBL" id="JAGRRH010000013">
    <property type="protein sequence ID" value="KAG7360472.1"/>
    <property type="molecule type" value="Genomic_DNA"/>
</dbReference>